<dbReference type="GO" id="GO:0016020">
    <property type="term" value="C:membrane"/>
    <property type="evidence" value="ECO:0007669"/>
    <property type="project" value="UniProtKB-SubCell"/>
</dbReference>
<feature type="transmembrane region" description="Helical" evidence="6">
    <location>
        <begin position="227"/>
        <end position="245"/>
    </location>
</feature>
<keyword evidence="4 6" id="KW-1133">Transmembrane helix</keyword>
<accession>A0A4R3QES6</accession>
<dbReference type="AlphaFoldDB" id="A0A4R3QES6"/>
<feature type="transmembrane region" description="Helical" evidence="6">
    <location>
        <begin position="307"/>
        <end position="328"/>
    </location>
</feature>
<dbReference type="EMBL" id="SMBH01000002">
    <property type="protein sequence ID" value="TCU19277.1"/>
    <property type="molecule type" value="Genomic_DNA"/>
</dbReference>
<feature type="transmembrane region" description="Helical" evidence="6">
    <location>
        <begin position="251"/>
        <end position="275"/>
    </location>
</feature>
<feature type="transmembrane region" description="Helical" evidence="6">
    <location>
        <begin position="103"/>
        <end position="121"/>
    </location>
</feature>
<evidence type="ECO:0000256" key="6">
    <source>
        <dbReference type="SAM" id="Phobius"/>
    </source>
</evidence>
<proteinExistence type="inferred from homology"/>
<feature type="transmembrane region" description="Helical" evidence="6">
    <location>
        <begin position="282"/>
        <end position="301"/>
    </location>
</feature>
<dbReference type="Pfam" id="PF01594">
    <property type="entry name" value="AI-2E_transport"/>
    <property type="match status" value="1"/>
</dbReference>
<evidence type="ECO:0000313" key="7">
    <source>
        <dbReference type="EMBL" id="TCU19277.1"/>
    </source>
</evidence>
<dbReference type="RefSeq" id="WP_132559850.1">
    <property type="nucleotide sequence ID" value="NZ_SMBH01000002.1"/>
</dbReference>
<dbReference type="InterPro" id="IPR002549">
    <property type="entry name" value="AI-2E-like"/>
</dbReference>
<organism evidence="7 8">
    <name type="scientific">Rhizobium sullae</name>
    <name type="common">Rhizobium hedysari</name>
    <dbReference type="NCBI Taxonomy" id="50338"/>
    <lineage>
        <taxon>Bacteria</taxon>
        <taxon>Pseudomonadati</taxon>
        <taxon>Pseudomonadota</taxon>
        <taxon>Alphaproteobacteria</taxon>
        <taxon>Hyphomicrobiales</taxon>
        <taxon>Rhizobiaceae</taxon>
        <taxon>Rhizobium/Agrobacterium group</taxon>
        <taxon>Rhizobium</taxon>
    </lineage>
</organism>
<feature type="transmembrane region" description="Helical" evidence="6">
    <location>
        <begin position="47"/>
        <end position="67"/>
    </location>
</feature>
<keyword evidence="3 6" id="KW-0812">Transmembrane</keyword>
<reference evidence="7 8" key="1">
    <citation type="submission" date="2019-03" db="EMBL/GenBank/DDBJ databases">
        <title>Genomic Encyclopedia of Type Strains, Phase IV (KMG-V): Genome sequencing to study the core and pangenomes of soil and plant-associated prokaryotes.</title>
        <authorList>
            <person name="Whitman W."/>
        </authorList>
    </citation>
    <scope>NUCLEOTIDE SEQUENCE [LARGE SCALE GENOMIC DNA]</scope>
    <source>
        <strain evidence="7 8">Hc14</strain>
    </source>
</reference>
<keyword evidence="5 6" id="KW-0472">Membrane</keyword>
<comment type="caution">
    <text evidence="7">The sequence shown here is derived from an EMBL/GenBank/DDBJ whole genome shotgun (WGS) entry which is preliminary data.</text>
</comment>
<feature type="transmembrane region" description="Helical" evidence="6">
    <location>
        <begin position="73"/>
        <end position="91"/>
    </location>
</feature>
<evidence type="ECO:0000256" key="1">
    <source>
        <dbReference type="ARBA" id="ARBA00004141"/>
    </source>
</evidence>
<evidence type="ECO:0000313" key="8">
    <source>
        <dbReference type="Proteomes" id="UP000294576"/>
    </source>
</evidence>
<sequence>MRFANGIRKHAKKIAIGERPTSALEETLTTATEEMPQAPAHRVAKDALDVSMAWAVIGIFAILSLTAVYQMSLILIPVTLAVVVGMILGMAAEKLGKLGVPPVTNAVILSSAVALVILLLANSLADPLTTLANEAPAFIERTINRIMPYLEQIRWLRITPATFESGPVSIDALLENTGNVLHLVTTNLTPALVQALIFFAALLLFLSGRVKLRRTIILAFRTRRQRLAAIRVISSVEQVLGFYFATASVIYAGLGVVMAMIAWAGGLSAPVLWGFFAFLSSFVPYLGITMMTFAIAVAGILTHDGIILGLLPAAAFFLVHLVMENLVFPAVMGRRLEINPFIVFVAIIFWTWMWGAVGAMLALPLSLIVMTIIEELFIGEKVQPQLPK</sequence>
<gene>
    <name evidence="7" type="ORF">EV132_102508</name>
</gene>
<evidence type="ECO:0000256" key="3">
    <source>
        <dbReference type="ARBA" id="ARBA00022692"/>
    </source>
</evidence>
<evidence type="ECO:0000256" key="4">
    <source>
        <dbReference type="ARBA" id="ARBA00022989"/>
    </source>
</evidence>
<evidence type="ECO:0000256" key="5">
    <source>
        <dbReference type="ARBA" id="ARBA00023136"/>
    </source>
</evidence>
<feature type="transmembrane region" description="Helical" evidence="6">
    <location>
        <begin position="188"/>
        <end position="206"/>
    </location>
</feature>
<comment type="subcellular location">
    <subcellularLocation>
        <location evidence="1">Membrane</location>
        <topology evidence="1">Multi-pass membrane protein</topology>
    </subcellularLocation>
</comment>
<dbReference type="Proteomes" id="UP000294576">
    <property type="component" value="Unassembled WGS sequence"/>
</dbReference>
<comment type="similarity">
    <text evidence="2">Belongs to the autoinducer-2 exporter (AI-2E) (TC 2.A.86) family.</text>
</comment>
<protein>
    <submittedName>
        <fullName evidence="7">Putative PurR-regulated permease PerM</fullName>
    </submittedName>
</protein>
<name>A0A4R3QES6_RHISU</name>
<feature type="transmembrane region" description="Helical" evidence="6">
    <location>
        <begin position="340"/>
        <end position="373"/>
    </location>
</feature>
<evidence type="ECO:0000256" key="2">
    <source>
        <dbReference type="ARBA" id="ARBA00009773"/>
    </source>
</evidence>